<dbReference type="STRING" id="766136.BHF68_04985"/>
<dbReference type="EMBL" id="MIJE01000022">
    <property type="protein sequence ID" value="OEF96962.1"/>
    <property type="molecule type" value="Genomic_DNA"/>
</dbReference>
<name>A0A1E5G2Y8_9FIRM</name>
<dbReference type="CDD" id="cd00158">
    <property type="entry name" value="RHOD"/>
    <property type="match status" value="1"/>
</dbReference>
<gene>
    <name evidence="2" type="ORF">BHF68_04985</name>
</gene>
<feature type="domain" description="Rhodanese" evidence="1">
    <location>
        <begin position="44"/>
        <end position="129"/>
    </location>
</feature>
<dbReference type="OrthoDB" id="9800872at2"/>
<dbReference type="PANTHER" id="PTHR43031:SF1">
    <property type="entry name" value="PYRIDINE NUCLEOTIDE-DISULPHIDE OXIDOREDUCTASE"/>
    <property type="match status" value="1"/>
</dbReference>
<organism evidence="2 3">
    <name type="scientific">Desulfuribacillus alkaliarsenatis</name>
    <dbReference type="NCBI Taxonomy" id="766136"/>
    <lineage>
        <taxon>Bacteria</taxon>
        <taxon>Bacillati</taxon>
        <taxon>Bacillota</taxon>
        <taxon>Desulfuribacillia</taxon>
        <taxon>Desulfuribacillales</taxon>
        <taxon>Desulfuribacillaceae</taxon>
        <taxon>Desulfuribacillus</taxon>
    </lineage>
</organism>
<dbReference type="SMART" id="SM00450">
    <property type="entry name" value="RHOD"/>
    <property type="match status" value="1"/>
</dbReference>
<comment type="caution">
    <text evidence="2">The sequence shown here is derived from an EMBL/GenBank/DDBJ whole genome shotgun (WGS) entry which is preliminary data.</text>
</comment>
<evidence type="ECO:0000259" key="1">
    <source>
        <dbReference type="PROSITE" id="PS50206"/>
    </source>
</evidence>
<dbReference type="AlphaFoldDB" id="A0A1E5G2Y8"/>
<sequence>MVGKANGIKFKLSVLFVAVALIVTGCFGENNKDVDAQEANSLMEKENYVMIDVRTPEEFAEGHVPGSINIPVGEIEERLDELDRDKSYLMMCRVGVRSERARDILVENGFGNVYNIKGGIIEWPYELEQ</sequence>
<evidence type="ECO:0000313" key="2">
    <source>
        <dbReference type="EMBL" id="OEF96962.1"/>
    </source>
</evidence>
<evidence type="ECO:0000313" key="3">
    <source>
        <dbReference type="Proteomes" id="UP000094296"/>
    </source>
</evidence>
<proteinExistence type="predicted"/>
<dbReference type="PANTHER" id="PTHR43031">
    <property type="entry name" value="FAD-DEPENDENT OXIDOREDUCTASE"/>
    <property type="match status" value="1"/>
</dbReference>
<dbReference type="PROSITE" id="PS51257">
    <property type="entry name" value="PROKAR_LIPOPROTEIN"/>
    <property type="match status" value="1"/>
</dbReference>
<dbReference type="Proteomes" id="UP000094296">
    <property type="component" value="Unassembled WGS sequence"/>
</dbReference>
<dbReference type="InterPro" id="IPR050229">
    <property type="entry name" value="GlpE_sulfurtransferase"/>
</dbReference>
<reference evidence="2 3" key="1">
    <citation type="submission" date="2016-09" db="EMBL/GenBank/DDBJ databases">
        <title>Draft genome sequence for the type strain of Desulfuribacillus alkaliarsenatis AHT28, an obligately anaerobic, sulfidogenic bacterium isolated from Russian soda lake sediments.</title>
        <authorList>
            <person name="Abin C.A."/>
            <person name="Hollibaugh J.T."/>
        </authorList>
    </citation>
    <scope>NUCLEOTIDE SEQUENCE [LARGE SCALE GENOMIC DNA]</scope>
    <source>
        <strain evidence="2 3">AHT28</strain>
    </source>
</reference>
<dbReference type="Pfam" id="PF00581">
    <property type="entry name" value="Rhodanese"/>
    <property type="match status" value="1"/>
</dbReference>
<dbReference type="InterPro" id="IPR036873">
    <property type="entry name" value="Rhodanese-like_dom_sf"/>
</dbReference>
<accession>A0A1E5G2Y8</accession>
<keyword evidence="3" id="KW-1185">Reference proteome</keyword>
<protein>
    <recommendedName>
        <fullName evidence="1">Rhodanese domain-containing protein</fullName>
    </recommendedName>
</protein>
<dbReference type="Gene3D" id="3.40.250.10">
    <property type="entry name" value="Rhodanese-like domain"/>
    <property type="match status" value="1"/>
</dbReference>
<dbReference type="InterPro" id="IPR001763">
    <property type="entry name" value="Rhodanese-like_dom"/>
</dbReference>
<dbReference type="RefSeq" id="WP_069643007.1">
    <property type="nucleotide sequence ID" value="NZ_MIJE01000022.1"/>
</dbReference>
<dbReference type="PROSITE" id="PS50206">
    <property type="entry name" value="RHODANESE_3"/>
    <property type="match status" value="1"/>
</dbReference>
<dbReference type="SUPFAM" id="SSF52821">
    <property type="entry name" value="Rhodanese/Cell cycle control phosphatase"/>
    <property type="match status" value="1"/>
</dbReference>